<evidence type="ECO:0000256" key="3">
    <source>
        <dbReference type="ARBA" id="ARBA00022448"/>
    </source>
</evidence>
<name>A0AAE0LF10_9CHLO</name>
<dbReference type="PROSITE" id="PS00211">
    <property type="entry name" value="ABC_TRANSPORTER_1"/>
    <property type="match status" value="1"/>
</dbReference>
<dbReference type="InterPro" id="IPR043926">
    <property type="entry name" value="ABCG_dom"/>
</dbReference>
<feature type="transmembrane region" description="Helical" evidence="10">
    <location>
        <begin position="780"/>
        <end position="801"/>
    </location>
</feature>
<evidence type="ECO:0000256" key="4">
    <source>
        <dbReference type="ARBA" id="ARBA00022692"/>
    </source>
</evidence>
<dbReference type="GO" id="GO:0016020">
    <property type="term" value="C:membrane"/>
    <property type="evidence" value="ECO:0007669"/>
    <property type="project" value="UniProtKB-SubCell"/>
</dbReference>
<gene>
    <name evidence="12" type="ORF">CYMTET_9290</name>
</gene>
<comment type="caution">
    <text evidence="12">The sequence shown here is derived from an EMBL/GenBank/DDBJ whole genome shotgun (WGS) entry which is preliminary data.</text>
</comment>
<keyword evidence="8 10" id="KW-0472">Membrane</keyword>
<feature type="compositionally biased region" description="Acidic residues" evidence="9">
    <location>
        <begin position="115"/>
        <end position="130"/>
    </location>
</feature>
<dbReference type="Proteomes" id="UP001190700">
    <property type="component" value="Unassembled WGS sequence"/>
</dbReference>
<dbReference type="InterPro" id="IPR003593">
    <property type="entry name" value="AAA+_ATPase"/>
</dbReference>
<dbReference type="SUPFAM" id="SSF52540">
    <property type="entry name" value="P-loop containing nucleoside triphosphate hydrolases"/>
    <property type="match status" value="1"/>
</dbReference>
<sequence>MTNFVGVGADFVTFIVCYILSKFFNVVAAAKRRRDRKKDESILQRQDTELLQFKRRPNHKRRDSVSTRLSRSCSVVALPSVLQDLFKGGGTGGAQYTQLSEWRQQESGVVGVPADDSESNSEDEKSDPEEGAAVVVGKLVQDQRFQVNLEFRELGLALKGSGARILHGVTGKFLSGRITAIMGPSGAGKTTFLATILDKATYGIPQGQILLNGYERSLKALKSVIGFVPQEDVMHRDLTVDENLWISANYRLPASLTRQEKLVYVERAVRVLGLDDIRHSCIGDEETRGISGGQRKRVNVGIELVIDPILLFCDEPTSGLDSTASKLVVRALRTVASTGVTVAVVLHQPSFEIFQMFDDILLLGKGGRTVYMGPEEEVYGYFEQIGFSMPERGGSPEYLLDVIAGLEQREGSSEIFDPAELFELWDEYYEAREAVIPSGSPAGPAGPDGGLSDGEPGSPPEPSTPRRRSSGDLGESRSPVELEETDLEAAGVEGAPMGARFRLLHGLKVWWGIFILVASTQLSGLWEDIYENTADVLWRPRLRTTPGLVRQTLSIFVRLVKKRSRKPLAVMMDYSIFIFTGSVLGLVNPGKDLPYNITDTVYNIVAISLMTTVTGLRTFGREQPVFWREAASGLNRISFFIAKDLFDAVGTLVKPAMYLAMYFAFAQPRSDFTDYYYITVGIAYCCTGVAYLLSLTMEQSTAQLAASVISLLNALICTQTQMGEGDDVLSNVIYNGSFARWGLEGLVVAEAKKLQGVWLLTRCGALEMLHYDINDFSKCFQMLILLGVAFRVCAFTCLYVVNRDKMR</sequence>
<evidence type="ECO:0000256" key="8">
    <source>
        <dbReference type="ARBA" id="ARBA00023136"/>
    </source>
</evidence>
<feature type="transmembrane region" description="Helical" evidence="10">
    <location>
        <begin position="568"/>
        <end position="588"/>
    </location>
</feature>
<dbReference type="FunFam" id="3.40.50.300:FF:000367">
    <property type="entry name" value="ABC transporter G family member 24"/>
    <property type="match status" value="1"/>
</dbReference>
<dbReference type="CDD" id="cd03213">
    <property type="entry name" value="ABCG_EPDR"/>
    <property type="match status" value="1"/>
</dbReference>
<feature type="transmembrane region" description="Helical" evidence="10">
    <location>
        <begin position="675"/>
        <end position="695"/>
    </location>
</feature>
<feature type="region of interest" description="Disordered" evidence="9">
    <location>
        <begin position="436"/>
        <end position="489"/>
    </location>
</feature>
<accession>A0AAE0LF10</accession>
<dbReference type="PANTHER" id="PTHR48041">
    <property type="entry name" value="ABC TRANSPORTER G FAMILY MEMBER 28"/>
    <property type="match status" value="1"/>
</dbReference>
<dbReference type="Pfam" id="PF19055">
    <property type="entry name" value="ABC2_membrane_7"/>
    <property type="match status" value="2"/>
</dbReference>
<keyword evidence="6" id="KW-0067">ATP-binding</keyword>
<keyword evidence="7 10" id="KW-1133">Transmembrane helix</keyword>
<dbReference type="InterPro" id="IPR050352">
    <property type="entry name" value="ABCG_transporters"/>
</dbReference>
<dbReference type="PANTHER" id="PTHR48041:SF91">
    <property type="entry name" value="ABC TRANSPORTER G FAMILY MEMBER 28"/>
    <property type="match status" value="1"/>
</dbReference>
<keyword evidence="4 10" id="KW-0812">Transmembrane</keyword>
<keyword evidence="3" id="KW-0813">Transport</keyword>
<dbReference type="EMBL" id="LGRX02003080">
    <property type="protein sequence ID" value="KAK3282991.1"/>
    <property type="molecule type" value="Genomic_DNA"/>
</dbReference>
<protein>
    <recommendedName>
        <fullName evidence="11">ABC transporter domain-containing protein</fullName>
    </recommendedName>
</protein>
<dbReference type="InterPro" id="IPR027417">
    <property type="entry name" value="P-loop_NTPase"/>
</dbReference>
<evidence type="ECO:0000256" key="9">
    <source>
        <dbReference type="SAM" id="MobiDB-lite"/>
    </source>
</evidence>
<dbReference type="Pfam" id="PF00005">
    <property type="entry name" value="ABC_tran"/>
    <property type="match status" value="1"/>
</dbReference>
<dbReference type="SMART" id="SM00382">
    <property type="entry name" value="AAA"/>
    <property type="match status" value="1"/>
</dbReference>
<evidence type="ECO:0000256" key="10">
    <source>
        <dbReference type="SAM" id="Phobius"/>
    </source>
</evidence>
<evidence type="ECO:0000313" key="12">
    <source>
        <dbReference type="EMBL" id="KAK3282991.1"/>
    </source>
</evidence>
<reference evidence="12 13" key="1">
    <citation type="journal article" date="2015" name="Genome Biol. Evol.">
        <title>Comparative Genomics of a Bacterivorous Green Alga Reveals Evolutionary Causalities and Consequences of Phago-Mixotrophic Mode of Nutrition.</title>
        <authorList>
            <person name="Burns J.A."/>
            <person name="Paasch A."/>
            <person name="Narechania A."/>
            <person name="Kim E."/>
        </authorList>
    </citation>
    <scope>NUCLEOTIDE SEQUENCE [LARGE SCALE GENOMIC DNA]</scope>
    <source>
        <strain evidence="12 13">PLY_AMNH</strain>
    </source>
</reference>
<dbReference type="GO" id="GO:0005524">
    <property type="term" value="F:ATP binding"/>
    <property type="evidence" value="ECO:0007669"/>
    <property type="project" value="UniProtKB-KW"/>
</dbReference>
<dbReference type="InterPro" id="IPR003439">
    <property type="entry name" value="ABC_transporter-like_ATP-bd"/>
</dbReference>
<feature type="transmembrane region" description="Helical" evidence="10">
    <location>
        <begin position="702"/>
        <end position="722"/>
    </location>
</feature>
<evidence type="ECO:0000256" key="1">
    <source>
        <dbReference type="ARBA" id="ARBA00004141"/>
    </source>
</evidence>
<evidence type="ECO:0000313" key="13">
    <source>
        <dbReference type="Proteomes" id="UP001190700"/>
    </source>
</evidence>
<dbReference type="InterPro" id="IPR017871">
    <property type="entry name" value="ABC_transporter-like_CS"/>
</dbReference>
<comment type="subcellular location">
    <subcellularLocation>
        <location evidence="1">Membrane</location>
        <topology evidence="1">Multi-pass membrane protein</topology>
    </subcellularLocation>
</comment>
<feature type="transmembrane region" description="Helical" evidence="10">
    <location>
        <begin position="640"/>
        <end position="663"/>
    </location>
</feature>
<organism evidence="12 13">
    <name type="scientific">Cymbomonas tetramitiformis</name>
    <dbReference type="NCBI Taxonomy" id="36881"/>
    <lineage>
        <taxon>Eukaryota</taxon>
        <taxon>Viridiplantae</taxon>
        <taxon>Chlorophyta</taxon>
        <taxon>Pyramimonadophyceae</taxon>
        <taxon>Pyramimonadales</taxon>
        <taxon>Pyramimonadaceae</taxon>
        <taxon>Cymbomonas</taxon>
    </lineage>
</organism>
<comment type="similarity">
    <text evidence="2">Belongs to the ABC transporter superfamily. ABCG family. Eye pigment precursor importer (TC 3.A.1.204) subfamily.</text>
</comment>
<dbReference type="GO" id="GO:0016887">
    <property type="term" value="F:ATP hydrolysis activity"/>
    <property type="evidence" value="ECO:0007669"/>
    <property type="project" value="InterPro"/>
</dbReference>
<evidence type="ECO:0000256" key="7">
    <source>
        <dbReference type="ARBA" id="ARBA00022989"/>
    </source>
</evidence>
<dbReference type="Gene3D" id="3.40.50.300">
    <property type="entry name" value="P-loop containing nucleotide triphosphate hydrolases"/>
    <property type="match status" value="1"/>
</dbReference>
<dbReference type="PROSITE" id="PS50893">
    <property type="entry name" value="ABC_TRANSPORTER_2"/>
    <property type="match status" value="1"/>
</dbReference>
<keyword evidence="5" id="KW-0547">Nucleotide-binding</keyword>
<proteinExistence type="inferred from homology"/>
<feature type="transmembrane region" description="Helical" evidence="10">
    <location>
        <begin position="600"/>
        <end position="619"/>
    </location>
</feature>
<keyword evidence="13" id="KW-1185">Reference proteome</keyword>
<feature type="domain" description="ABC transporter" evidence="11">
    <location>
        <begin position="149"/>
        <end position="390"/>
    </location>
</feature>
<evidence type="ECO:0000256" key="2">
    <source>
        <dbReference type="ARBA" id="ARBA00005814"/>
    </source>
</evidence>
<feature type="transmembrane region" description="Helical" evidence="10">
    <location>
        <begin position="12"/>
        <end position="30"/>
    </location>
</feature>
<dbReference type="AlphaFoldDB" id="A0AAE0LF10"/>
<evidence type="ECO:0000256" key="6">
    <source>
        <dbReference type="ARBA" id="ARBA00022840"/>
    </source>
</evidence>
<evidence type="ECO:0000256" key="5">
    <source>
        <dbReference type="ARBA" id="ARBA00022741"/>
    </source>
</evidence>
<feature type="region of interest" description="Disordered" evidence="9">
    <location>
        <begin position="104"/>
        <end position="131"/>
    </location>
</feature>
<evidence type="ECO:0000259" key="11">
    <source>
        <dbReference type="PROSITE" id="PS50893"/>
    </source>
</evidence>
<dbReference type="GO" id="GO:0140359">
    <property type="term" value="F:ABC-type transporter activity"/>
    <property type="evidence" value="ECO:0007669"/>
    <property type="project" value="InterPro"/>
</dbReference>